<keyword evidence="1" id="KW-0732">Signal</keyword>
<proteinExistence type="evidence at transcript level"/>
<dbReference type="EMBL" id="GBBK01005537">
    <property type="protein sequence ID" value="JAC18945.1"/>
    <property type="molecule type" value="mRNA"/>
</dbReference>
<evidence type="ECO:0000256" key="1">
    <source>
        <dbReference type="SAM" id="SignalP"/>
    </source>
</evidence>
<sequence length="108" mass="12068">MTLAVLIGVFARDVAAATHILLPIPPRVSLSPPFCELYVTAQVRNRNSVSHCEQKAASALCSTSKQVWQQEPCCGDRKRHLVPGWCERRKCFVTARQLWPVCSLISSF</sequence>
<name>A0A023FCF8_AMBCJ</name>
<reference evidence="2" key="1">
    <citation type="submission" date="2014-03" db="EMBL/GenBank/DDBJ databases">
        <title>The sialotranscriptome of Amblyomma triste, Amblyomma parvum and Amblyomma cajennense ticks, uncovered by 454-based RNA-seq.</title>
        <authorList>
            <person name="Garcia G.R."/>
            <person name="Gardinassi L.G."/>
            <person name="Ribeiro J.M."/>
            <person name="Anatriello E."/>
            <person name="Ferreira B.R."/>
            <person name="Moreira H.N."/>
            <person name="Mafra C."/>
            <person name="Olegario M.M."/>
            <person name="Szabo P.J."/>
            <person name="Miranda-Santos I.K."/>
            <person name="Maruyama S.R."/>
        </authorList>
    </citation>
    <scope>NUCLEOTIDE SEQUENCE</scope>
    <source>
        <strain evidence="2">Uberlandia</strain>
        <tissue evidence="2">Salivary glands</tissue>
    </source>
</reference>
<evidence type="ECO:0000313" key="2">
    <source>
        <dbReference type="EMBL" id="JAC18945.1"/>
    </source>
</evidence>
<accession>A0A023FCF8</accession>
<protein>
    <submittedName>
        <fullName evidence="2">Putative secreted protein</fullName>
    </submittedName>
</protein>
<organism evidence="2">
    <name type="scientific">Amblyomma cajennense</name>
    <name type="common">Cayenne tick</name>
    <name type="synonym">Acarus cajennensis</name>
    <dbReference type="NCBI Taxonomy" id="34607"/>
    <lineage>
        <taxon>Eukaryota</taxon>
        <taxon>Metazoa</taxon>
        <taxon>Ecdysozoa</taxon>
        <taxon>Arthropoda</taxon>
        <taxon>Chelicerata</taxon>
        <taxon>Arachnida</taxon>
        <taxon>Acari</taxon>
        <taxon>Parasitiformes</taxon>
        <taxon>Ixodida</taxon>
        <taxon>Ixodoidea</taxon>
        <taxon>Ixodidae</taxon>
        <taxon>Amblyomminae</taxon>
        <taxon>Amblyomma</taxon>
    </lineage>
</organism>
<feature type="chain" id="PRO_5001516350" evidence="1">
    <location>
        <begin position="17"/>
        <end position="108"/>
    </location>
</feature>
<feature type="signal peptide" evidence="1">
    <location>
        <begin position="1"/>
        <end position="16"/>
    </location>
</feature>
<dbReference type="AlphaFoldDB" id="A0A023FCF8"/>